<dbReference type="InterPro" id="IPR025520">
    <property type="entry name" value="DUF4408"/>
</dbReference>
<evidence type="ECO:0000256" key="2">
    <source>
        <dbReference type="SAM" id="Phobius"/>
    </source>
</evidence>
<protein>
    <recommendedName>
        <fullName evidence="3">DUF4408 domain-containing protein</fullName>
    </recommendedName>
</protein>
<evidence type="ECO:0000313" key="4">
    <source>
        <dbReference type="EMBL" id="KAK9055603.1"/>
    </source>
</evidence>
<evidence type="ECO:0000313" key="5">
    <source>
        <dbReference type="Proteomes" id="UP001408789"/>
    </source>
</evidence>
<reference evidence="4 5" key="1">
    <citation type="submission" date="2024-04" db="EMBL/GenBank/DDBJ databases">
        <title>The reference genome of an endangered Asteraceae, Deinandra increscens subsp. villosa, native to the Central Coast of California.</title>
        <authorList>
            <person name="Guilliams M."/>
            <person name="Hasenstab-Lehman K."/>
            <person name="Meyer R."/>
            <person name="Mcevoy S."/>
        </authorList>
    </citation>
    <scope>NUCLEOTIDE SEQUENCE [LARGE SCALE GENOMIC DNA]</scope>
    <source>
        <tissue evidence="4">Leaf</tissue>
    </source>
</reference>
<dbReference type="AlphaFoldDB" id="A0AAP0GMF4"/>
<feature type="transmembrane region" description="Helical" evidence="2">
    <location>
        <begin position="12"/>
        <end position="33"/>
    </location>
</feature>
<feature type="domain" description="DUF4408" evidence="3">
    <location>
        <begin position="8"/>
        <end position="35"/>
    </location>
</feature>
<dbReference type="Proteomes" id="UP001408789">
    <property type="component" value="Unassembled WGS sequence"/>
</dbReference>
<gene>
    <name evidence="4" type="ORF">SSX86_026687</name>
</gene>
<evidence type="ECO:0000259" key="3">
    <source>
        <dbReference type="Pfam" id="PF14364"/>
    </source>
</evidence>
<dbReference type="EMBL" id="JBCNJP010000025">
    <property type="protein sequence ID" value="KAK9055603.1"/>
    <property type="molecule type" value="Genomic_DNA"/>
</dbReference>
<evidence type="ECO:0000256" key="1">
    <source>
        <dbReference type="SAM" id="MobiDB-lite"/>
    </source>
</evidence>
<sequence length="132" mass="14184">MGVSMAIASITSWFTPTVLFCAANLIIATIFIASKTNHHQPADSSLSRVSSFLHRATSFNSSSSYSATITTETPRKYTSLSPLAQSIHSSSNDLSSSHGEELPAPSEPPLEIQPLSLFQRVNSSLKSSLRLT</sequence>
<dbReference type="Pfam" id="PF14364">
    <property type="entry name" value="DUF4408"/>
    <property type="match status" value="1"/>
</dbReference>
<feature type="region of interest" description="Disordered" evidence="1">
    <location>
        <begin position="81"/>
        <end position="110"/>
    </location>
</feature>
<proteinExistence type="predicted"/>
<organism evidence="4 5">
    <name type="scientific">Deinandra increscens subsp. villosa</name>
    <dbReference type="NCBI Taxonomy" id="3103831"/>
    <lineage>
        <taxon>Eukaryota</taxon>
        <taxon>Viridiplantae</taxon>
        <taxon>Streptophyta</taxon>
        <taxon>Embryophyta</taxon>
        <taxon>Tracheophyta</taxon>
        <taxon>Spermatophyta</taxon>
        <taxon>Magnoliopsida</taxon>
        <taxon>eudicotyledons</taxon>
        <taxon>Gunneridae</taxon>
        <taxon>Pentapetalae</taxon>
        <taxon>asterids</taxon>
        <taxon>campanulids</taxon>
        <taxon>Asterales</taxon>
        <taxon>Asteraceae</taxon>
        <taxon>Asteroideae</taxon>
        <taxon>Heliantheae alliance</taxon>
        <taxon>Madieae</taxon>
        <taxon>Madiinae</taxon>
        <taxon>Deinandra</taxon>
    </lineage>
</organism>
<keyword evidence="2" id="KW-0472">Membrane</keyword>
<feature type="compositionally biased region" description="Low complexity" evidence="1">
    <location>
        <begin position="86"/>
        <end position="97"/>
    </location>
</feature>
<keyword evidence="2" id="KW-1133">Transmembrane helix</keyword>
<name>A0AAP0GMF4_9ASTR</name>
<comment type="caution">
    <text evidence="4">The sequence shown here is derived from an EMBL/GenBank/DDBJ whole genome shotgun (WGS) entry which is preliminary data.</text>
</comment>
<accession>A0AAP0GMF4</accession>
<keyword evidence="2" id="KW-0812">Transmembrane</keyword>
<keyword evidence="5" id="KW-1185">Reference proteome</keyword>